<keyword evidence="3" id="KW-0663">Pyridoxal phosphate</keyword>
<evidence type="ECO:0000256" key="2">
    <source>
        <dbReference type="ARBA" id="ARBA00010447"/>
    </source>
</evidence>
<reference evidence="7 8" key="1">
    <citation type="submission" date="2018-07" db="EMBL/GenBank/DDBJ databases">
        <title>Anaerosacharophilus polymeroproducens gen. nov. sp. nov., an anaerobic bacterium isolated from salt field.</title>
        <authorList>
            <person name="Kim W."/>
            <person name="Yang S.-H."/>
            <person name="Oh J."/>
            <person name="Lee J.-H."/>
            <person name="Kwon K.K."/>
        </authorList>
    </citation>
    <scope>NUCLEOTIDE SEQUENCE [LARGE SCALE GENOMIC DNA]</scope>
    <source>
        <strain evidence="7 8">MCWD5</strain>
    </source>
</reference>
<dbReference type="SUPFAM" id="SSF53383">
    <property type="entry name" value="PLP-dependent transferases"/>
    <property type="match status" value="1"/>
</dbReference>
<evidence type="ECO:0000313" key="8">
    <source>
        <dbReference type="Proteomes" id="UP000255036"/>
    </source>
</evidence>
<sequence>MRSINNNIGNNIVVGEKVEVPIVNGEYVHSIDFDNAATTPPFCSVLNDINNFAPWYSSIHRGAGYKSELSSKVYDNARYLVQDFVHADKDKDVVIFTKNTTESINLLSYVLSQQTEHQNVVLSSWMEHASNDLPWRGKFLLDYIEIDSLGRLSLNDLENKLIKYKGSVKLVTITGTANVTGYINPIHEIASITHKYGAKIMVDGAQMVPHIPVDMMPFNTPEHIDFLVFSAHKMYAPFGIGVLIGPKTVFKKSEALILGGGTFRLYTHGKIQWSDPPLKDEAGTPNVMGVAALSSAIQTLISIGMNEIFSYEKALYDYMVEKMSHIPGICFYSDTSKEDTVSIVPFNMVNISHQLMATILANESGIAVRNGFFCAHPYCERLLGLSESDMEYYFNHKNVKLPGMVRVSLGLYNTYEEIDKFIKTLLLISQNQEYFIQKYTDKIIALENPGC</sequence>
<keyword evidence="7" id="KW-0032">Aminotransferase</keyword>
<comment type="similarity">
    <text evidence="2">Belongs to the class-V pyridoxal-phosphate-dependent aminotransferase family. Csd subfamily.</text>
</comment>
<dbReference type="GO" id="GO:0008483">
    <property type="term" value="F:transaminase activity"/>
    <property type="evidence" value="ECO:0007669"/>
    <property type="project" value="UniProtKB-KW"/>
</dbReference>
<organism evidence="7 8">
    <name type="scientific">Anaerosacchariphilus polymeriproducens</name>
    <dbReference type="NCBI Taxonomy" id="1812858"/>
    <lineage>
        <taxon>Bacteria</taxon>
        <taxon>Bacillati</taxon>
        <taxon>Bacillota</taxon>
        <taxon>Clostridia</taxon>
        <taxon>Lachnospirales</taxon>
        <taxon>Lachnospiraceae</taxon>
        <taxon>Anaerosacchariphilus</taxon>
    </lineage>
</organism>
<dbReference type="InterPro" id="IPR015422">
    <property type="entry name" value="PyrdxlP-dep_Trfase_small"/>
</dbReference>
<dbReference type="Proteomes" id="UP000255036">
    <property type="component" value="Unassembled WGS sequence"/>
</dbReference>
<comment type="caution">
    <text evidence="7">The sequence shown here is derived from an EMBL/GenBank/DDBJ whole genome shotgun (WGS) entry which is preliminary data.</text>
</comment>
<evidence type="ECO:0000256" key="5">
    <source>
        <dbReference type="RuleBase" id="RU004504"/>
    </source>
</evidence>
<comment type="catalytic activity">
    <reaction evidence="4">
        <text>(sulfur carrier)-H + L-cysteine = (sulfur carrier)-SH + L-alanine</text>
        <dbReference type="Rhea" id="RHEA:43892"/>
        <dbReference type="Rhea" id="RHEA-COMP:14737"/>
        <dbReference type="Rhea" id="RHEA-COMP:14739"/>
        <dbReference type="ChEBI" id="CHEBI:29917"/>
        <dbReference type="ChEBI" id="CHEBI:35235"/>
        <dbReference type="ChEBI" id="CHEBI:57972"/>
        <dbReference type="ChEBI" id="CHEBI:64428"/>
        <dbReference type="EC" id="2.8.1.7"/>
    </reaction>
</comment>
<keyword evidence="8" id="KW-1185">Reference proteome</keyword>
<dbReference type="EMBL" id="QRCT01000019">
    <property type="protein sequence ID" value="RDU23749.1"/>
    <property type="molecule type" value="Genomic_DNA"/>
</dbReference>
<dbReference type="InterPro" id="IPR000192">
    <property type="entry name" value="Aminotrans_V_dom"/>
</dbReference>
<evidence type="ECO:0000259" key="6">
    <source>
        <dbReference type="Pfam" id="PF00266"/>
    </source>
</evidence>
<evidence type="ECO:0000313" key="7">
    <source>
        <dbReference type="EMBL" id="RDU23749.1"/>
    </source>
</evidence>
<dbReference type="AlphaFoldDB" id="A0A371AW31"/>
<keyword evidence="7" id="KW-0808">Transferase</keyword>
<dbReference type="PANTHER" id="PTHR43586:SF8">
    <property type="entry name" value="CYSTEINE DESULFURASE 1, CHLOROPLASTIC"/>
    <property type="match status" value="1"/>
</dbReference>
<dbReference type="Pfam" id="PF00266">
    <property type="entry name" value="Aminotran_5"/>
    <property type="match status" value="1"/>
</dbReference>
<dbReference type="PROSITE" id="PS00595">
    <property type="entry name" value="AA_TRANSFER_CLASS_5"/>
    <property type="match status" value="1"/>
</dbReference>
<evidence type="ECO:0000256" key="3">
    <source>
        <dbReference type="ARBA" id="ARBA00022898"/>
    </source>
</evidence>
<protein>
    <submittedName>
        <fullName evidence="7">Aminotransferase class V-fold PLP-dependent enzyme</fullName>
    </submittedName>
</protein>
<name>A0A371AW31_9FIRM</name>
<dbReference type="InterPro" id="IPR020578">
    <property type="entry name" value="Aminotrans_V_PyrdxlP_BS"/>
</dbReference>
<dbReference type="InterPro" id="IPR015424">
    <property type="entry name" value="PyrdxlP-dep_Trfase"/>
</dbReference>
<proteinExistence type="inferred from homology"/>
<dbReference type="RefSeq" id="WP_115481618.1">
    <property type="nucleotide sequence ID" value="NZ_QRCT01000019.1"/>
</dbReference>
<dbReference type="PANTHER" id="PTHR43586">
    <property type="entry name" value="CYSTEINE DESULFURASE"/>
    <property type="match status" value="1"/>
</dbReference>
<gene>
    <name evidence="7" type="ORF">DWV06_07790</name>
</gene>
<evidence type="ECO:0000256" key="4">
    <source>
        <dbReference type="ARBA" id="ARBA00050776"/>
    </source>
</evidence>
<accession>A0A371AW31</accession>
<dbReference type="InterPro" id="IPR015421">
    <property type="entry name" value="PyrdxlP-dep_Trfase_major"/>
</dbReference>
<dbReference type="OrthoDB" id="9804366at2"/>
<comment type="cofactor">
    <cofactor evidence="1 5">
        <name>pyridoxal 5'-phosphate</name>
        <dbReference type="ChEBI" id="CHEBI:597326"/>
    </cofactor>
</comment>
<feature type="domain" description="Aminotransferase class V" evidence="6">
    <location>
        <begin position="33"/>
        <end position="421"/>
    </location>
</feature>
<evidence type="ECO:0000256" key="1">
    <source>
        <dbReference type="ARBA" id="ARBA00001933"/>
    </source>
</evidence>
<dbReference type="Gene3D" id="3.90.1150.10">
    <property type="entry name" value="Aspartate Aminotransferase, domain 1"/>
    <property type="match status" value="1"/>
</dbReference>
<dbReference type="Gene3D" id="3.40.640.10">
    <property type="entry name" value="Type I PLP-dependent aspartate aminotransferase-like (Major domain)"/>
    <property type="match status" value="1"/>
</dbReference>
<dbReference type="GO" id="GO:0031071">
    <property type="term" value="F:cysteine desulfurase activity"/>
    <property type="evidence" value="ECO:0007669"/>
    <property type="project" value="UniProtKB-EC"/>
</dbReference>